<keyword evidence="4 6" id="KW-1133">Transmembrane helix</keyword>
<evidence type="ECO:0000256" key="4">
    <source>
        <dbReference type="ARBA" id="ARBA00022989"/>
    </source>
</evidence>
<evidence type="ECO:0000256" key="2">
    <source>
        <dbReference type="ARBA" id="ARBA00022448"/>
    </source>
</evidence>
<gene>
    <name evidence="7" type="ORF">HG535_0E00130</name>
</gene>
<dbReference type="EMBL" id="CP058608">
    <property type="protein sequence ID" value="QLG72929.1"/>
    <property type="molecule type" value="Genomic_DNA"/>
</dbReference>
<feature type="transmembrane region" description="Helical" evidence="6">
    <location>
        <begin position="229"/>
        <end position="247"/>
    </location>
</feature>
<evidence type="ECO:0000256" key="1">
    <source>
        <dbReference type="ARBA" id="ARBA00004127"/>
    </source>
</evidence>
<dbReference type="InterPro" id="IPR036259">
    <property type="entry name" value="MFS_trans_sf"/>
</dbReference>
<feature type="transmembrane region" description="Helical" evidence="6">
    <location>
        <begin position="436"/>
        <end position="457"/>
    </location>
</feature>
<dbReference type="Gene3D" id="1.20.1250.20">
    <property type="entry name" value="MFS general substrate transporter like domains"/>
    <property type="match status" value="1"/>
</dbReference>
<evidence type="ECO:0000256" key="3">
    <source>
        <dbReference type="ARBA" id="ARBA00022692"/>
    </source>
</evidence>
<dbReference type="InterPro" id="IPR051068">
    <property type="entry name" value="MFS_Domain-Containing_Protein"/>
</dbReference>
<feature type="transmembrane region" description="Helical" evidence="6">
    <location>
        <begin position="371"/>
        <end position="395"/>
    </location>
</feature>
<keyword evidence="8" id="KW-1185">Reference proteome</keyword>
<feature type="transmembrane region" description="Helical" evidence="6">
    <location>
        <begin position="142"/>
        <end position="165"/>
    </location>
</feature>
<evidence type="ECO:0008006" key="9">
    <source>
        <dbReference type="Google" id="ProtNLM"/>
    </source>
</evidence>
<accession>A0A7H9B4M8</accession>
<dbReference type="KEGG" id="zmk:HG535_0E00130"/>
<reference evidence="7 8" key="1">
    <citation type="submission" date="2020-07" db="EMBL/GenBank/DDBJ databases">
        <title>The yeast mating-type switching endonuclease HO is a domesticated member of an unorthodox homing genetic element family.</title>
        <authorList>
            <person name="Coughlan A.Y."/>
            <person name="Lombardi L."/>
            <person name="Braun-Galleani S."/>
            <person name="Martos A.R."/>
            <person name="Galeote V."/>
            <person name="Bigey F."/>
            <person name="Dequin S."/>
            <person name="Byrne K.P."/>
            <person name="Wolfe K.H."/>
        </authorList>
    </citation>
    <scope>NUCLEOTIDE SEQUENCE [LARGE SCALE GENOMIC DNA]</scope>
    <source>
        <strain evidence="7 8">NRRL Y-6702</strain>
    </source>
</reference>
<protein>
    <recommendedName>
        <fullName evidence="9">Major facilitator superfamily (MFS) profile domain-containing protein</fullName>
    </recommendedName>
</protein>
<organism evidence="7 8">
    <name type="scientific">Zygotorulaspora mrakii</name>
    <name type="common">Zygosaccharomyces mrakii</name>
    <dbReference type="NCBI Taxonomy" id="42260"/>
    <lineage>
        <taxon>Eukaryota</taxon>
        <taxon>Fungi</taxon>
        <taxon>Dikarya</taxon>
        <taxon>Ascomycota</taxon>
        <taxon>Saccharomycotina</taxon>
        <taxon>Saccharomycetes</taxon>
        <taxon>Saccharomycetales</taxon>
        <taxon>Saccharomycetaceae</taxon>
        <taxon>Zygotorulaspora</taxon>
    </lineage>
</organism>
<feature type="transmembrane region" description="Helical" evidence="6">
    <location>
        <begin position="48"/>
        <end position="67"/>
    </location>
</feature>
<feature type="transmembrane region" description="Helical" evidence="6">
    <location>
        <begin position="177"/>
        <end position="199"/>
    </location>
</feature>
<evidence type="ECO:0000256" key="5">
    <source>
        <dbReference type="ARBA" id="ARBA00023136"/>
    </source>
</evidence>
<evidence type="ECO:0000313" key="8">
    <source>
        <dbReference type="Proteomes" id="UP000509704"/>
    </source>
</evidence>
<dbReference type="AlphaFoldDB" id="A0A7H9B4M8"/>
<feature type="transmembrane region" description="Helical" evidence="6">
    <location>
        <begin position="107"/>
        <end position="130"/>
    </location>
</feature>
<evidence type="ECO:0000256" key="6">
    <source>
        <dbReference type="SAM" id="Phobius"/>
    </source>
</evidence>
<feature type="transmembrane region" description="Helical" evidence="6">
    <location>
        <begin position="337"/>
        <end position="356"/>
    </location>
</feature>
<dbReference type="GO" id="GO:0012505">
    <property type="term" value="C:endomembrane system"/>
    <property type="evidence" value="ECO:0007669"/>
    <property type="project" value="UniProtKB-SubCell"/>
</dbReference>
<sequence>MEASKKKLYLKYLVVVLMAVQFSFDSCVYLSSVVNYIKSTGVKNPDSFLFVMQAVSAAVQVFASFFIGNIVELVGSMRWTIISLYFLSFVGNFLYSCGGAISPGTLLGGRIICGTASASGAVIFSYITSVTTEKEVVFKLVAIYRTSAGICMALSQVVAILFGLLDFKIRGYQINSYNAPTFAASFFILAICSLLVIVLEDPGEKPKKGQNTNFFAVWKQFFSTKRSRLFSCLILLWCMFHSSFIMSEVMYFMPVFLTLHLDWQTKFQGVSFMIASILGVAGSYFAPKLIHTKLFTKSSKIIHSESESTHSNELEKQVILKTKEIEKDSLYVNQVKFSLFSLIVALIGQAFMIGASESLKHNSLPATNSGVFFVAGLSVTMIGYNFLASSIPALFSMHIDPSLKLQLMPSVGAISGIGKLVSPIVLAALYKTRLGLPIGVGFGMILVAISIPPLYWLRIKRF</sequence>
<dbReference type="OrthoDB" id="2549326at2759"/>
<feature type="transmembrane region" description="Helical" evidence="6">
    <location>
        <begin position="12"/>
        <end position="36"/>
    </location>
</feature>
<dbReference type="PANTHER" id="PTHR23510:SF3">
    <property type="entry name" value="MAJOR FACILITATOR SUPERFAMILY DOMAIN-CONTAINING PROTEIN 8"/>
    <property type="match status" value="1"/>
</dbReference>
<dbReference type="GO" id="GO:0022857">
    <property type="term" value="F:transmembrane transporter activity"/>
    <property type="evidence" value="ECO:0007669"/>
    <property type="project" value="InterPro"/>
</dbReference>
<feature type="transmembrane region" description="Helical" evidence="6">
    <location>
        <begin position="267"/>
        <end position="287"/>
    </location>
</feature>
<dbReference type="InterPro" id="IPR011701">
    <property type="entry name" value="MFS"/>
</dbReference>
<feature type="transmembrane region" description="Helical" evidence="6">
    <location>
        <begin position="407"/>
        <end position="430"/>
    </location>
</feature>
<keyword evidence="5 6" id="KW-0472">Membrane</keyword>
<keyword evidence="2" id="KW-0813">Transport</keyword>
<proteinExistence type="predicted"/>
<keyword evidence="3 6" id="KW-0812">Transmembrane</keyword>
<dbReference type="PANTHER" id="PTHR23510">
    <property type="entry name" value="INNER MEMBRANE TRANSPORT PROTEIN YAJR"/>
    <property type="match status" value="1"/>
</dbReference>
<dbReference type="Proteomes" id="UP000509704">
    <property type="component" value="Chromosome 5"/>
</dbReference>
<name>A0A7H9B4M8_ZYGMR</name>
<dbReference type="Pfam" id="PF07690">
    <property type="entry name" value="MFS_1"/>
    <property type="match status" value="1"/>
</dbReference>
<dbReference type="RefSeq" id="XP_037144656.1">
    <property type="nucleotide sequence ID" value="XM_037288761.1"/>
</dbReference>
<comment type="subcellular location">
    <subcellularLocation>
        <location evidence="1">Endomembrane system</location>
        <topology evidence="1">Multi-pass membrane protein</topology>
    </subcellularLocation>
</comment>
<feature type="transmembrane region" description="Helical" evidence="6">
    <location>
        <begin position="79"/>
        <end position="101"/>
    </location>
</feature>
<evidence type="ECO:0000313" key="7">
    <source>
        <dbReference type="EMBL" id="QLG72929.1"/>
    </source>
</evidence>
<dbReference type="SUPFAM" id="SSF103473">
    <property type="entry name" value="MFS general substrate transporter"/>
    <property type="match status" value="1"/>
</dbReference>
<dbReference type="GeneID" id="59236671"/>